<dbReference type="InterPro" id="IPR031009">
    <property type="entry name" value="Tcm_partner"/>
</dbReference>
<comment type="caution">
    <text evidence="2">The sequence shown here is derived from an EMBL/GenBank/DDBJ whole genome shotgun (WGS) entry which is preliminary data.</text>
</comment>
<dbReference type="Pfam" id="PF22560">
    <property type="entry name" value="GMT-wHTH"/>
    <property type="match status" value="1"/>
</dbReference>
<organism evidence="2 3">
    <name type="scientific">Methanosarcina mazei</name>
    <name type="common">Methanosarcina frisia</name>
    <dbReference type="NCBI Taxonomy" id="2209"/>
    <lineage>
        <taxon>Archaea</taxon>
        <taxon>Methanobacteriati</taxon>
        <taxon>Methanobacteriota</taxon>
        <taxon>Stenosarchaea group</taxon>
        <taxon>Methanomicrobia</taxon>
        <taxon>Methanosarcinales</taxon>
        <taxon>Methanosarcinaceae</taxon>
        <taxon>Methanosarcina</taxon>
    </lineage>
</organism>
<dbReference type="PATRIC" id="fig|2209.59.peg.4380"/>
<feature type="domain" description="GMT-like wHTH" evidence="1">
    <location>
        <begin position="297"/>
        <end position="349"/>
    </location>
</feature>
<keyword evidence="3" id="KW-1185">Reference proteome</keyword>
<dbReference type="Proteomes" id="UP000034578">
    <property type="component" value="Unassembled WGS sequence"/>
</dbReference>
<evidence type="ECO:0000259" key="1">
    <source>
        <dbReference type="Pfam" id="PF22560"/>
    </source>
</evidence>
<evidence type="ECO:0000313" key="2">
    <source>
        <dbReference type="EMBL" id="KKG06611.1"/>
    </source>
</evidence>
<dbReference type="EMBL" id="JJOS01000008">
    <property type="protein sequence ID" value="KKG06611.1"/>
    <property type="molecule type" value="Genomic_DNA"/>
</dbReference>
<reference evidence="2 3" key="1">
    <citation type="journal article" date="2015" name="ISME J.">
        <title>Genomic and phenotypic differentiation among Methanosarcina mazei populations from Columbia River sediment.</title>
        <authorList>
            <person name="Youngblut N.D."/>
            <person name="Wirth J.S."/>
            <person name="Henriksen J.R."/>
            <person name="Smith M."/>
            <person name="Simon H."/>
            <person name="Metcalf W.W."/>
            <person name="Whitaker R.J."/>
        </authorList>
    </citation>
    <scope>NUCLEOTIDE SEQUENCE [LARGE SCALE GENOMIC DNA]</scope>
    <source>
        <strain evidence="2 3">2.F.A.2.4</strain>
    </source>
</reference>
<proteinExistence type="predicted"/>
<dbReference type="RefSeq" id="WP_048045692.1">
    <property type="nucleotide sequence ID" value="NZ_JJOS01000008.1"/>
</dbReference>
<accession>A0A0F8BVL8</accession>
<sequence length="356" mass="41345">MLGECMPLKDNDPRKWEYKEHTRVKHIILKKYLKAWINILGKNRKVCYFDCFAGRGKYSDGTEGSPLIALKAAADLINNRSHLKEVELTFIEKDKNNYGNLLNVLEEELKNHPDMYLGVKLNKPINDEFINAVPLLLKDYKKLPPSFFFIDPFGFNGIPIKVLQDILLIPKTEVFINFMIRDVNRFLNSPNHLHSIEGLYGLDDLNGTIISKYPYLDKESALLELYQQQLHEHTGVNYTFPFKVSEDEKKQTTYYLIHATNHPLGCEIMKEIMYKAGTRGRFGYLGPEEGQILLSSYDLKELKEYLIYKFSNQSVLFEEVMNKTVDKTPFIKKEYKEALIELENEGKILIWGKGAK</sequence>
<name>A0A0F8BVL8_METMZ</name>
<dbReference type="NCBIfam" id="TIGR04474">
    <property type="entry name" value="tcm_partner"/>
    <property type="match status" value="1"/>
</dbReference>
<dbReference type="AlphaFoldDB" id="A0A0F8BVL8"/>
<dbReference type="InterPro" id="IPR054339">
    <property type="entry name" value="GMT_wHTH"/>
</dbReference>
<protein>
    <recommendedName>
        <fullName evidence="1">GMT-like wHTH domain-containing protein</fullName>
    </recommendedName>
</protein>
<evidence type="ECO:0000313" key="3">
    <source>
        <dbReference type="Proteomes" id="UP000034578"/>
    </source>
</evidence>
<gene>
    <name evidence="2" type="ORF">DU47_20400</name>
</gene>